<comment type="similarity">
    <text evidence="2">Belongs to the fimbrial protein family.</text>
</comment>
<gene>
    <name evidence="7" type="ordered locus">Ent638_0074</name>
</gene>
<keyword evidence="4" id="KW-0281">Fimbrium</keyword>
<evidence type="ECO:0000313" key="7">
    <source>
        <dbReference type="EMBL" id="ABP58764.1"/>
    </source>
</evidence>
<feature type="domain" description="Fimbrial-type adhesion" evidence="6">
    <location>
        <begin position="37"/>
        <end position="177"/>
    </location>
</feature>
<feature type="chain" id="PRO_5039900130" evidence="5">
    <location>
        <begin position="23"/>
        <end position="180"/>
    </location>
</feature>
<evidence type="ECO:0000256" key="2">
    <source>
        <dbReference type="ARBA" id="ARBA00006671"/>
    </source>
</evidence>
<dbReference type="GO" id="GO:0043709">
    <property type="term" value="P:cell adhesion involved in single-species biofilm formation"/>
    <property type="evidence" value="ECO:0007669"/>
    <property type="project" value="TreeGrafter"/>
</dbReference>
<comment type="subcellular location">
    <subcellularLocation>
        <location evidence="1">Fimbrium</location>
    </subcellularLocation>
</comment>
<evidence type="ECO:0000256" key="3">
    <source>
        <dbReference type="ARBA" id="ARBA00022729"/>
    </source>
</evidence>
<feature type="signal peptide" evidence="5">
    <location>
        <begin position="1"/>
        <end position="22"/>
    </location>
</feature>
<dbReference type="KEGG" id="ent:Ent638_0074"/>
<dbReference type="InterPro" id="IPR008966">
    <property type="entry name" value="Adhesion_dom_sf"/>
</dbReference>
<dbReference type="AlphaFoldDB" id="A0A9J9GDU8"/>
<name>A0A9J9GDU8_ENT38</name>
<reference evidence="8" key="1">
    <citation type="journal article" date="2010" name="PLoS Genet.">
        <title>Genome sequence of the plant growth promoting endophytic bacterium Enterobacter sp. 638.</title>
        <authorList>
            <person name="Taghavi S."/>
            <person name="van der Lelie D."/>
            <person name="Hoffman A."/>
            <person name="Zhang Y.B."/>
            <person name="Walla M.D."/>
            <person name="Vangronsveld J."/>
            <person name="Newman L."/>
            <person name="Monchy S."/>
        </authorList>
    </citation>
    <scope>NUCLEOTIDE SEQUENCE [LARGE SCALE GENOMIC DNA]</scope>
    <source>
        <strain evidence="8">638</strain>
    </source>
</reference>
<dbReference type="PANTHER" id="PTHR33420">
    <property type="entry name" value="FIMBRIAL SUBUNIT ELFA-RELATED"/>
    <property type="match status" value="1"/>
</dbReference>
<protein>
    <submittedName>
        <fullName evidence="7">Fimbrial protein</fullName>
    </submittedName>
</protein>
<evidence type="ECO:0000256" key="4">
    <source>
        <dbReference type="ARBA" id="ARBA00023263"/>
    </source>
</evidence>
<dbReference type="InterPro" id="IPR036937">
    <property type="entry name" value="Adhesion_dom_fimbrial_sf"/>
</dbReference>
<dbReference type="Proteomes" id="UP000000230">
    <property type="component" value="Chromosome"/>
</dbReference>
<accession>A0A9J9GDU8</accession>
<organism evidence="7 8">
    <name type="scientific">Enterobacter sp. (strain 638)</name>
    <dbReference type="NCBI Taxonomy" id="399742"/>
    <lineage>
        <taxon>Bacteria</taxon>
        <taxon>Pseudomonadati</taxon>
        <taxon>Pseudomonadota</taxon>
        <taxon>Gammaproteobacteria</taxon>
        <taxon>Enterobacterales</taxon>
        <taxon>Enterobacteriaceae</taxon>
        <taxon>Enterobacter</taxon>
    </lineage>
</organism>
<dbReference type="Gene3D" id="2.60.40.1090">
    <property type="entry name" value="Fimbrial-type adhesion domain"/>
    <property type="match status" value="1"/>
</dbReference>
<evidence type="ECO:0000256" key="1">
    <source>
        <dbReference type="ARBA" id="ARBA00004561"/>
    </source>
</evidence>
<evidence type="ECO:0000259" key="6">
    <source>
        <dbReference type="Pfam" id="PF00419"/>
    </source>
</evidence>
<dbReference type="InterPro" id="IPR000259">
    <property type="entry name" value="Adhesion_dom_fimbrial"/>
</dbReference>
<dbReference type="InterPro" id="IPR050263">
    <property type="entry name" value="Bact_Fimbrial_Adh_Pro"/>
</dbReference>
<dbReference type="GO" id="GO:0009289">
    <property type="term" value="C:pilus"/>
    <property type="evidence" value="ECO:0007669"/>
    <property type="project" value="UniProtKB-SubCell"/>
</dbReference>
<dbReference type="SUPFAM" id="SSF49401">
    <property type="entry name" value="Bacterial adhesins"/>
    <property type="match status" value="1"/>
</dbReference>
<proteinExistence type="inferred from homology"/>
<dbReference type="Pfam" id="PF00419">
    <property type="entry name" value="Fimbrial"/>
    <property type="match status" value="1"/>
</dbReference>
<dbReference type="RefSeq" id="WP_011915342.1">
    <property type="nucleotide sequence ID" value="NC_009436.1"/>
</dbReference>
<evidence type="ECO:0000256" key="5">
    <source>
        <dbReference type="SAM" id="SignalP"/>
    </source>
</evidence>
<keyword evidence="3 5" id="KW-0732">Signal</keyword>
<sequence length="180" mass="18528">MTKRLLAGLAISALISVGPAMANTNPDDVSASVDISGKLSHQPFFCSILPSESSISLLELPETLIKQGDNATTPITVHLAIDGRAECAAMVDQGKIAYRFSGTADSADGTALANSLTDTTAAKGVAIGIFDADNKPVEVNTGLIPATTDTVFGLQMVQLKGQDAVGGNINTAVTIEVERL</sequence>
<dbReference type="EMBL" id="CP000653">
    <property type="protein sequence ID" value="ABP58764.1"/>
    <property type="molecule type" value="Genomic_DNA"/>
</dbReference>
<dbReference type="PANTHER" id="PTHR33420:SF3">
    <property type="entry name" value="FIMBRIAL SUBUNIT ELFA"/>
    <property type="match status" value="1"/>
</dbReference>
<keyword evidence="8" id="KW-1185">Reference proteome</keyword>
<evidence type="ECO:0000313" key="8">
    <source>
        <dbReference type="Proteomes" id="UP000000230"/>
    </source>
</evidence>